<name>A0A0A8Z9N4_ARUDO</name>
<protein>
    <submittedName>
        <fullName evidence="1">Uncharacterized protein</fullName>
    </submittedName>
</protein>
<organism evidence="1">
    <name type="scientific">Arundo donax</name>
    <name type="common">Giant reed</name>
    <name type="synonym">Donax arundinaceus</name>
    <dbReference type="NCBI Taxonomy" id="35708"/>
    <lineage>
        <taxon>Eukaryota</taxon>
        <taxon>Viridiplantae</taxon>
        <taxon>Streptophyta</taxon>
        <taxon>Embryophyta</taxon>
        <taxon>Tracheophyta</taxon>
        <taxon>Spermatophyta</taxon>
        <taxon>Magnoliopsida</taxon>
        <taxon>Liliopsida</taxon>
        <taxon>Poales</taxon>
        <taxon>Poaceae</taxon>
        <taxon>PACMAD clade</taxon>
        <taxon>Arundinoideae</taxon>
        <taxon>Arundineae</taxon>
        <taxon>Arundo</taxon>
    </lineage>
</organism>
<dbReference type="EMBL" id="GBRH01264445">
    <property type="protein sequence ID" value="JAD33450.1"/>
    <property type="molecule type" value="Transcribed_RNA"/>
</dbReference>
<reference evidence="1" key="2">
    <citation type="journal article" date="2015" name="Data Brief">
        <title>Shoot transcriptome of the giant reed, Arundo donax.</title>
        <authorList>
            <person name="Barrero R.A."/>
            <person name="Guerrero F.D."/>
            <person name="Moolhuijzen P."/>
            <person name="Goolsby J.A."/>
            <person name="Tidwell J."/>
            <person name="Bellgard S.E."/>
            <person name="Bellgard M.I."/>
        </authorList>
    </citation>
    <scope>NUCLEOTIDE SEQUENCE</scope>
    <source>
        <tissue evidence="1">Shoot tissue taken approximately 20 cm above the soil surface</tissue>
    </source>
</reference>
<sequence>MPASLFTFNKTMLSLILHPITNYFMRLLSKRGLTSKLFANQQIHPI</sequence>
<dbReference type="AlphaFoldDB" id="A0A0A8Z9N4"/>
<reference evidence="1" key="1">
    <citation type="submission" date="2014-09" db="EMBL/GenBank/DDBJ databases">
        <authorList>
            <person name="Magalhaes I.L.F."/>
            <person name="Oliveira U."/>
            <person name="Santos F.R."/>
            <person name="Vidigal T.H.D.A."/>
            <person name="Brescovit A.D."/>
            <person name="Santos A.J."/>
        </authorList>
    </citation>
    <scope>NUCLEOTIDE SEQUENCE</scope>
    <source>
        <tissue evidence="1">Shoot tissue taken approximately 20 cm above the soil surface</tissue>
    </source>
</reference>
<proteinExistence type="predicted"/>
<accession>A0A0A8Z9N4</accession>
<evidence type="ECO:0000313" key="1">
    <source>
        <dbReference type="EMBL" id="JAD33450.1"/>
    </source>
</evidence>